<dbReference type="EMBL" id="RFFH01000004">
    <property type="protein sequence ID" value="RMI33039.1"/>
    <property type="molecule type" value="Genomic_DNA"/>
</dbReference>
<dbReference type="InterPro" id="IPR049240">
    <property type="entry name" value="DUF6875"/>
</dbReference>
<evidence type="ECO:0000313" key="3">
    <source>
        <dbReference type="Proteomes" id="UP000279275"/>
    </source>
</evidence>
<comment type="caution">
    <text evidence="2">The sequence shown here is derived from an EMBL/GenBank/DDBJ whole genome shotgun (WGS) entry which is preliminary data.</text>
</comment>
<evidence type="ECO:0000313" key="2">
    <source>
        <dbReference type="EMBL" id="RMI33039.1"/>
    </source>
</evidence>
<dbReference type="Proteomes" id="UP000279275">
    <property type="component" value="Unassembled WGS sequence"/>
</dbReference>
<organism evidence="2 3">
    <name type="scientific">Nocardia stercoris</name>
    <dbReference type="NCBI Taxonomy" id="2483361"/>
    <lineage>
        <taxon>Bacteria</taxon>
        <taxon>Bacillati</taxon>
        <taxon>Actinomycetota</taxon>
        <taxon>Actinomycetes</taxon>
        <taxon>Mycobacteriales</taxon>
        <taxon>Nocardiaceae</taxon>
        <taxon>Nocardia</taxon>
    </lineage>
</organism>
<accession>A0A3M2L5W0</accession>
<gene>
    <name evidence="2" type="ORF">EBN03_13580</name>
</gene>
<dbReference type="AlphaFoldDB" id="A0A3M2L5W0"/>
<feature type="domain" description="DUF6875" evidence="1">
    <location>
        <begin position="18"/>
        <end position="192"/>
    </location>
</feature>
<keyword evidence="3" id="KW-1185">Reference proteome</keyword>
<dbReference type="Pfam" id="PF21780">
    <property type="entry name" value="DUF6875"/>
    <property type="match status" value="1"/>
</dbReference>
<name>A0A3M2L5W0_9NOCA</name>
<protein>
    <recommendedName>
        <fullName evidence="1">DUF6875 domain-containing protein</fullName>
    </recommendedName>
</protein>
<reference evidence="2 3" key="1">
    <citation type="submission" date="2018-10" db="EMBL/GenBank/DDBJ databases">
        <title>Isolation from cow dung.</title>
        <authorList>
            <person name="Ling L."/>
        </authorList>
    </citation>
    <scope>NUCLEOTIDE SEQUENCE [LARGE SCALE GENOMIC DNA]</scope>
    <source>
        <strain evidence="2 3">NEAU-LL90</strain>
    </source>
</reference>
<dbReference type="OrthoDB" id="8420726at2"/>
<sequence length="225" mass="24949">MPFAGADETPPGHGAATESLRTWAESFLTRPNPDLGRDGSVCPYVRPALDRGLMWVCCISGHRPDIRQLRETMYDALDIYPTLTQGHASAKSVLCAMVTLFPQVTDYRMVDDLHEEFKSSFVDQGTMLGQFYPGCAQSGLWNKEFRPLNSPVPMLVVRSMMSTDFPFLLERPEWMNAYVRKFAPQLPAHVRAAVVGRLTAQPEHEVPAYIAQPEPAGAPVPGGRS</sequence>
<proteinExistence type="predicted"/>
<evidence type="ECO:0000259" key="1">
    <source>
        <dbReference type="Pfam" id="PF21780"/>
    </source>
</evidence>